<dbReference type="InterPro" id="IPR020428">
    <property type="entry name" value="PFA-DSPs"/>
</dbReference>
<sequence length="162" mass="18372">MGHAFERRGEEGEDAVENYIGGEAEEVVVVPPINFAAVEAGVFRSGFPEAANFRFLESLQLRAVVYLCPEPYSKENMEFLEAKGIRLFQFGIESYKISEITRFSSIVKEERYIYPNPVFDEYQLFAAAKARVSDQRFMERFDVGSLKHPSPPFGSLKTPLSV</sequence>
<reference evidence="2 3" key="1">
    <citation type="journal article" date="2017" name="Nature">
        <title>The Apostasia genome and the evolution of orchids.</title>
        <authorList>
            <person name="Zhang G.Q."/>
            <person name="Liu K.W."/>
            <person name="Li Z."/>
            <person name="Lohaus R."/>
            <person name="Hsiao Y.Y."/>
            <person name="Niu S.C."/>
            <person name="Wang J.Y."/>
            <person name="Lin Y.C."/>
            <person name="Xu Q."/>
            <person name="Chen L.J."/>
            <person name="Yoshida K."/>
            <person name="Fujiwara S."/>
            <person name="Wang Z.W."/>
            <person name="Zhang Y.Q."/>
            <person name="Mitsuda N."/>
            <person name="Wang M."/>
            <person name="Liu G.H."/>
            <person name="Pecoraro L."/>
            <person name="Huang H.X."/>
            <person name="Xiao X.J."/>
            <person name="Lin M."/>
            <person name="Wu X.Y."/>
            <person name="Wu W.L."/>
            <person name="Chen Y.Y."/>
            <person name="Chang S.B."/>
            <person name="Sakamoto S."/>
            <person name="Ohme-Takagi M."/>
            <person name="Yagi M."/>
            <person name="Zeng S.J."/>
            <person name="Shen C.Y."/>
            <person name="Yeh C.M."/>
            <person name="Luo Y.B."/>
            <person name="Tsai W.C."/>
            <person name="Van de Peer Y."/>
            <person name="Liu Z.J."/>
        </authorList>
    </citation>
    <scope>NUCLEOTIDE SEQUENCE [LARGE SCALE GENOMIC DNA]</scope>
    <source>
        <strain evidence="3">cv. Shenzhen</strain>
        <tissue evidence="2">Stem</tissue>
    </source>
</reference>
<dbReference type="EMBL" id="KZ452013">
    <property type="protein sequence ID" value="PKA51500.1"/>
    <property type="molecule type" value="Genomic_DNA"/>
</dbReference>
<evidence type="ECO:0000313" key="2">
    <source>
        <dbReference type="EMBL" id="PKA51500.1"/>
    </source>
</evidence>
<dbReference type="Gene3D" id="3.90.190.10">
    <property type="entry name" value="Protein tyrosine phosphatase superfamily"/>
    <property type="match status" value="1"/>
</dbReference>
<dbReference type="STRING" id="1088818.A0A2I0A7H2"/>
<dbReference type="PANTHER" id="PTHR31126:SF48">
    <property type="entry name" value="INOSITOL PHOSPHATASE SIW14"/>
    <property type="match status" value="1"/>
</dbReference>
<protein>
    <submittedName>
        <fullName evidence="2">Putative tyrosine-protein phosphatase</fullName>
    </submittedName>
</protein>
<proteinExistence type="predicted"/>
<keyword evidence="3" id="KW-1185">Reference proteome</keyword>
<dbReference type="GO" id="GO:0005737">
    <property type="term" value="C:cytoplasm"/>
    <property type="evidence" value="ECO:0007669"/>
    <property type="project" value="TreeGrafter"/>
</dbReference>
<accession>A0A2I0A7H2</accession>
<dbReference type="AlphaFoldDB" id="A0A2I0A7H2"/>
<dbReference type="SUPFAM" id="SSF52799">
    <property type="entry name" value="(Phosphotyrosine protein) phosphatases II"/>
    <property type="match status" value="1"/>
</dbReference>
<keyword evidence="1" id="KW-0378">Hydrolase</keyword>
<gene>
    <name evidence="2" type="ORF">AXF42_Ash002866</name>
</gene>
<dbReference type="GO" id="GO:0016791">
    <property type="term" value="F:phosphatase activity"/>
    <property type="evidence" value="ECO:0007669"/>
    <property type="project" value="InterPro"/>
</dbReference>
<name>A0A2I0A7H2_9ASPA</name>
<dbReference type="OrthoDB" id="6375174at2759"/>
<organism evidence="2 3">
    <name type="scientific">Apostasia shenzhenica</name>
    <dbReference type="NCBI Taxonomy" id="1088818"/>
    <lineage>
        <taxon>Eukaryota</taxon>
        <taxon>Viridiplantae</taxon>
        <taxon>Streptophyta</taxon>
        <taxon>Embryophyta</taxon>
        <taxon>Tracheophyta</taxon>
        <taxon>Spermatophyta</taxon>
        <taxon>Magnoliopsida</taxon>
        <taxon>Liliopsida</taxon>
        <taxon>Asparagales</taxon>
        <taxon>Orchidaceae</taxon>
        <taxon>Apostasioideae</taxon>
        <taxon>Apostasia</taxon>
    </lineage>
</organism>
<evidence type="ECO:0000313" key="3">
    <source>
        <dbReference type="Proteomes" id="UP000236161"/>
    </source>
</evidence>
<dbReference type="PRINTS" id="PR01911">
    <property type="entry name" value="PFDSPHPHTASE"/>
</dbReference>
<dbReference type="Proteomes" id="UP000236161">
    <property type="component" value="Unassembled WGS sequence"/>
</dbReference>
<dbReference type="InterPro" id="IPR029021">
    <property type="entry name" value="Prot-tyrosine_phosphatase-like"/>
</dbReference>
<evidence type="ECO:0000256" key="1">
    <source>
        <dbReference type="ARBA" id="ARBA00022801"/>
    </source>
</evidence>
<dbReference type="InterPro" id="IPR004861">
    <property type="entry name" value="Siw14-like"/>
</dbReference>
<dbReference type="Pfam" id="PF03162">
    <property type="entry name" value="Y_phosphatase2"/>
    <property type="match status" value="1"/>
</dbReference>
<dbReference type="PANTHER" id="PTHR31126">
    <property type="entry name" value="TYROSINE-PROTEIN PHOSPHATASE"/>
    <property type="match status" value="1"/>
</dbReference>